<feature type="domain" description="MAM" evidence="2">
    <location>
        <begin position="1"/>
        <end position="78"/>
    </location>
</feature>
<evidence type="ECO:0000313" key="3">
    <source>
        <dbReference type="EMBL" id="KAL0161894.1"/>
    </source>
</evidence>
<gene>
    <name evidence="3" type="ORF">M9458_041290</name>
</gene>
<sequence>YHMFGEEVWRLMVTIQEGSSVTVLFQKEGNYGNNWNYGQATLNITAEAVVVFEAQKKAGFLNDIALDDISIASGSCGPAPPEPTPVPPPTTPPPIP</sequence>
<organism evidence="3 4">
    <name type="scientific">Cirrhinus mrigala</name>
    <name type="common">Mrigala</name>
    <dbReference type="NCBI Taxonomy" id="683832"/>
    <lineage>
        <taxon>Eukaryota</taxon>
        <taxon>Metazoa</taxon>
        <taxon>Chordata</taxon>
        <taxon>Craniata</taxon>
        <taxon>Vertebrata</taxon>
        <taxon>Euteleostomi</taxon>
        <taxon>Actinopterygii</taxon>
        <taxon>Neopterygii</taxon>
        <taxon>Teleostei</taxon>
        <taxon>Ostariophysi</taxon>
        <taxon>Cypriniformes</taxon>
        <taxon>Cyprinidae</taxon>
        <taxon>Labeoninae</taxon>
        <taxon>Labeonini</taxon>
        <taxon>Cirrhinus</taxon>
    </lineage>
</organism>
<feature type="compositionally biased region" description="Pro residues" evidence="1">
    <location>
        <begin position="78"/>
        <end position="96"/>
    </location>
</feature>
<dbReference type="Gene3D" id="2.60.120.200">
    <property type="match status" value="1"/>
</dbReference>
<evidence type="ECO:0000256" key="1">
    <source>
        <dbReference type="SAM" id="MobiDB-lite"/>
    </source>
</evidence>
<comment type="caution">
    <text evidence="3">The sequence shown here is derived from an EMBL/GenBank/DDBJ whole genome shotgun (WGS) entry which is preliminary data.</text>
</comment>
<protein>
    <recommendedName>
        <fullName evidence="2">MAM domain-containing protein</fullName>
    </recommendedName>
</protein>
<dbReference type="PANTHER" id="PTHR23282">
    <property type="entry name" value="APICAL ENDOSOMAL GLYCOPROTEIN PRECURSOR"/>
    <property type="match status" value="1"/>
</dbReference>
<accession>A0ABD0NIT7</accession>
<reference evidence="3 4" key="1">
    <citation type="submission" date="2024-05" db="EMBL/GenBank/DDBJ databases">
        <title>Genome sequencing and assembly of Indian major carp, Cirrhinus mrigala (Hamilton, 1822).</title>
        <authorList>
            <person name="Mohindra V."/>
            <person name="Chowdhury L.M."/>
            <person name="Lal K."/>
            <person name="Jena J.K."/>
        </authorList>
    </citation>
    <scope>NUCLEOTIDE SEQUENCE [LARGE SCALE GENOMIC DNA]</scope>
    <source>
        <strain evidence="3">CM1030</strain>
        <tissue evidence="3">Blood</tissue>
    </source>
</reference>
<dbReference type="InterPro" id="IPR013320">
    <property type="entry name" value="ConA-like_dom_sf"/>
</dbReference>
<dbReference type="SUPFAM" id="SSF49899">
    <property type="entry name" value="Concanavalin A-like lectins/glucanases"/>
    <property type="match status" value="1"/>
</dbReference>
<keyword evidence="4" id="KW-1185">Reference proteome</keyword>
<dbReference type="AlphaFoldDB" id="A0ABD0NIT7"/>
<dbReference type="InterPro" id="IPR051560">
    <property type="entry name" value="MAM_domain-containing"/>
</dbReference>
<evidence type="ECO:0000259" key="2">
    <source>
        <dbReference type="PROSITE" id="PS50060"/>
    </source>
</evidence>
<dbReference type="PROSITE" id="PS50060">
    <property type="entry name" value="MAM_2"/>
    <property type="match status" value="1"/>
</dbReference>
<dbReference type="Proteomes" id="UP001529510">
    <property type="component" value="Unassembled WGS sequence"/>
</dbReference>
<feature type="region of interest" description="Disordered" evidence="1">
    <location>
        <begin position="73"/>
        <end position="96"/>
    </location>
</feature>
<proteinExistence type="predicted"/>
<dbReference type="InterPro" id="IPR000998">
    <property type="entry name" value="MAM_dom"/>
</dbReference>
<name>A0ABD0NIT7_CIRMR</name>
<feature type="non-terminal residue" evidence="3">
    <location>
        <position position="1"/>
    </location>
</feature>
<feature type="non-terminal residue" evidence="3">
    <location>
        <position position="96"/>
    </location>
</feature>
<dbReference type="EMBL" id="JAMKFB020000021">
    <property type="protein sequence ID" value="KAL0161894.1"/>
    <property type="molecule type" value="Genomic_DNA"/>
</dbReference>
<dbReference type="Pfam" id="PF00629">
    <property type="entry name" value="MAM"/>
    <property type="match status" value="1"/>
</dbReference>
<evidence type="ECO:0000313" key="4">
    <source>
        <dbReference type="Proteomes" id="UP001529510"/>
    </source>
</evidence>
<dbReference type="PANTHER" id="PTHR23282:SF142">
    <property type="entry name" value="MAM DOMAIN-CONTAINING PROTEIN"/>
    <property type="match status" value="1"/>
</dbReference>